<comment type="caution">
    <text evidence="2">The sequence shown here is derived from an EMBL/GenBank/DDBJ whole genome shotgun (WGS) entry which is preliminary data.</text>
</comment>
<evidence type="ECO:0000313" key="3">
    <source>
        <dbReference type="Proteomes" id="UP000186817"/>
    </source>
</evidence>
<proteinExistence type="predicted"/>
<evidence type="ECO:0000256" key="1">
    <source>
        <dbReference type="SAM" id="Phobius"/>
    </source>
</evidence>
<dbReference type="OrthoDB" id="2018918at2759"/>
<name>A0A1Q9CLL3_SYMMI</name>
<feature type="transmembrane region" description="Helical" evidence="1">
    <location>
        <begin position="230"/>
        <end position="256"/>
    </location>
</feature>
<organism evidence="2 3">
    <name type="scientific">Symbiodinium microadriaticum</name>
    <name type="common">Dinoflagellate</name>
    <name type="synonym">Zooxanthella microadriatica</name>
    <dbReference type="NCBI Taxonomy" id="2951"/>
    <lineage>
        <taxon>Eukaryota</taxon>
        <taxon>Sar</taxon>
        <taxon>Alveolata</taxon>
        <taxon>Dinophyceae</taxon>
        <taxon>Suessiales</taxon>
        <taxon>Symbiodiniaceae</taxon>
        <taxon>Symbiodinium</taxon>
    </lineage>
</organism>
<keyword evidence="3" id="KW-1185">Reference proteome</keyword>
<dbReference type="EMBL" id="LSRX01001090">
    <property type="protein sequence ID" value="OLP83814.1"/>
    <property type="molecule type" value="Genomic_DNA"/>
</dbReference>
<feature type="transmembrane region" description="Helical" evidence="1">
    <location>
        <begin position="182"/>
        <end position="201"/>
    </location>
</feature>
<sequence>MRLLRPGRSCKGALLATAGAILLSHPSSDERLLRLTDTRDAMALTCPPMAQEHAVPSVLGRGRGMEPFFGSESTPRQFRTCSTPCRAQAEPVRSTARPRARWARSTAGILLGLCIGFAAASSAKAAAVAARPHLGIRLATKMKTCFSIPDWAILMMISALPLVELRGGVPVGLWMGLAVPQVMLLCILGNMIPIPLILAALRIEQMKQLLSPLLKRAAQKTEPIGAHDRWVGVAAFVGVPLPGTGAWTGAMVAYLLGMDLWEAITSVLAGVVVAACIMASLTLAGWYGCAFVVMLGIVALASRWLQMRKS</sequence>
<dbReference type="OMA" id="TIMIALC"/>
<keyword evidence="1" id="KW-1133">Transmembrane helix</keyword>
<evidence type="ECO:0000313" key="2">
    <source>
        <dbReference type="EMBL" id="OLP83814.1"/>
    </source>
</evidence>
<reference evidence="2 3" key="1">
    <citation type="submission" date="2016-02" db="EMBL/GenBank/DDBJ databases">
        <title>Genome analysis of coral dinoflagellate symbionts highlights evolutionary adaptations to a symbiotic lifestyle.</title>
        <authorList>
            <person name="Aranda M."/>
            <person name="Li Y."/>
            <person name="Liew Y.J."/>
            <person name="Baumgarten S."/>
            <person name="Simakov O."/>
            <person name="Wilson M."/>
            <person name="Piel J."/>
            <person name="Ashoor H."/>
            <person name="Bougouffa S."/>
            <person name="Bajic V.B."/>
            <person name="Ryu T."/>
            <person name="Ravasi T."/>
            <person name="Bayer T."/>
            <person name="Micklem G."/>
            <person name="Kim H."/>
            <person name="Bhak J."/>
            <person name="Lajeunesse T.C."/>
            <person name="Voolstra C.R."/>
        </authorList>
    </citation>
    <scope>NUCLEOTIDE SEQUENCE [LARGE SCALE GENOMIC DNA]</scope>
    <source>
        <strain evidence="2 3">CCMP2467</strain>
    </source>
</reference>
<keyword evidence="1" id="KW-0472">Membrane</keyword>
<dbReference type="Proteomes" id="UP000186817">
    <property type="component" value="Unassembled WGS sequence"/>
</dbReference>
<dbReference type="Pfam" id="PF06695">
    <property type="entry name" value="Sm_multidrug_ex"/>
    <property type="match status" value="1"/>
</dbReference>
<protein>
    <recommendedName>
        <fullName evidence="4">Small multi-drug export protein</fullName>
    </recommendedName>
</protein>
<dbReference type="AlphaFoldDB" id="A0A1Q9CLL3"/>
<dbReference type="PANTHER" id="PTHR36007:SF2">
    <property type="entry name" value="TRANSPORT PROTEIN-RELATED"/>
    <property type="match status" value="1"/>
</dbReference>
<keyword evidence="1" id="KW-0812">Transmembrane</keyword>
<gene>
    <name evidence="2" type="ORF">AK812_SmicGene35375</name>
</gene>
<feature type="transmembrane region" description="Helical" evidence="1">
    <location>
        <begin position="268"/>
        <end position="301"/>
    </location>
</feature>
<dbReference type="PANTHER" id="PTHR36007">
    <property type="entry name" value="TRANSPORT PROTEIN-RELATED"/>
    <property type="match status" value="1"/>
</dbReference>
<dbReference type="InterPro" id="IPR009577">
    <property type="entry name" value="Sm_multidrug_ex"/>
</dbReference>
<accession>A0A1Q9CLL3</accession>
<evidence type="ECO:0008006" key="4">
    <source>
        <dbReference type="Google" id="ProtNLM"/>
    </source>
</evidence>
<feature type="transmembrane region" description="Helical" evidence="1">
    <location>
        <begin position="107"/>
        <end position="130"/>
    </location>
</feature>